<dbReference type="InterPro" id="IPR007652">
    <property type="entry name" value="A1-4-GlycosylTfrase_dom"/>
</dbReference>
<dbReference type="InterPro" id="IPR029044">
    <property type="entry name" value="Nucleotide-diphossugar_trans"/>
</dbReference>
<feature type="transmembrane region" description="Helical" evidence="1">
    <location>
        <begin position="21"/>
        <end position="45"/>
    </location>
</feature>
<sequence length="431" mass="49568">MDLRSFKTSYHHGIEKGIPRYCRFTAGWPVVPTIVISVLMIFFIFSYTIMSNFFLKTAALNMEEESEGFRRQKIEWKMKSVLPVFPLQSTQEEVDNVNQSSLIPPVNVSRVERIEWFKSKLPEFEIFRSDNLTERFHGRVLEFLNQKCEVQFFMTWIAPAKSFQRKEMSAVESVFKAHPDGCLVILSRTMDTEIGYRKLKPLLDGGFKVLTVAPDLSFLFKNTPVEAWFDEMKKGKKDPGKIPLAQNLSNLIRLAVLYKYGGIYIDTDFIVLKSFKGLKNSIGAQSMDMMSENWKTLNNAVLVFDMNHPLLFKFIEDFALNFNGNKWGYNGPYLVSRVVKRVEGIPGYNFTILPPMAFYPVDWDNIGGLFKRQKSPVVSGDVEDTLLQPSEKSYGVHLWNKRSSRLAVEEGSVMERLILNHCVICQGIYSS</sequence>
<dbReference type="Gene3D" id="3.90.550.20">
    <property type="match status" value="1"/>
</dbReference>
<dbReference type="Pfam" id="PF04488">
    <property type="entry name" value="Gly_transf_sug"/>
    <property type="match status" value="1"/>
</dbReference>
<dbReference type="AlphaFoldDB" id="A0AAV5KBK3"/>
<protein>
    <recommendedName>
        <fullName evidence="2">Alpha 1,4-glycosyltransferase domain-containing protein</fullName>
    </recommendedName>
</protein>
<evidence type="ECO:0000256" key="1">
    <source>
        <dbReference type="SAM" id="Phobius"/>
    </source>
</evidence>
<dbReference type="InterPro" id="IPR007577">
    <property type="entry name" value="GlycoTrfase_DXD_sugar-bd_CS"/>
</dbReference>
<organism evidence="3 4">
    <name type="scientific">Rubroshorea leprosula</name>
    <dbReference type="NCBI Taxonomy" id="152421"/>
    <lineage>
        <taxon>Eukaryota</taxon>
        <taxon>Viridiplantae</taxon>
        <taxon>Streptophyta</taxon>
        <taxon>Embryophyta</taxon>
        <taxon>Tracheophyta</taxon>
        <taxon>Spermatophyta</taxon>
        <taxon>Magnoliopsida</taxon>
        <taxon>eudicotyledons</taxon>
        <taxon>Gunneridae</taxon>
        <taxon>Pentapetalae</taxon>
        <taxon>rosids</taxon>
        <taxon>malvids</taxon>
        <taxon>Malvales</taxon>
        <taxon>Dipterocarpaceae</taxon>
        <taxon>Rubroshorea</taxon>
    </lineage>
</organism>
<evidence type="ECO:0000259" key="2">
    <source>
        <dbReference type="Pfam" id="PF04572"/>
    </source>
</evidence>
<dbReference type="InterPro" id="IPR044789">
    <property type="entry name" value="Put_A1-4-GlycosylTfrase_plant"/>
</dbReference>
<evidence type="ECO:0000313" key="4">
    <source>
        <dbReference type="Proteomes" id="UP001054252"/>
    </source>
</evidence>
<evidence type="ECO:0000313" key="3">
    <source>
        <dbReference type="EMBL" id="GKV21953.1"/>
    </source>
</evidence>
<dbReference type="Proteomes" id="UP001054252">
    <property type="component" value="Unassembled WGS sequence"/>
</dbReference>
<feature type="domain" description="Alpha 1,4-glycosyltransferase" evidence="2">
    <location>
        <begin position="304"/>
        <end position="425"/>
    </location>
</feature>
<reference evidence="3 4" key="1">
    <citation type="journal article" date="2021" name="Commun. Biol.">
        <title>The genome of Shorea leprosula (Dipterocarpaceae) highlights the ecological relevance of drought in aseasonal tropical rainforests.</title>
        <authorList>
            <person name="Ng K.K.S."/>
            <person name="Kobayashi M.J."/>
            <person name="Fawcett J.A."/>
            <person name="Hatakeyama M."/>
            <person name="Paape T."/>
            <person name="Ng C.H."/>
            <person name="Ang C.C."/>
            <person name="Tnah L.H."/>
            <person name="Lee C.T."/>
            <person name="Nishiyama T."/>
            <person name="Sese J."/>
            <person name="O'Brien M.J."/>
            <person name="Copetti D."/>
            <person name="Mohd Noor M.I."/>
            <person name="Ong R.C."/>
            <person name="Putra M."/>
            <person name="Sireger I.Z."/>
            <person name="Indrioko S."/>
            <person name="Kosugi Y."/>
            <person name="Izuno A."/>
            <person name="Isagi Y."/>
            <person name="Lee S.L."/>
            <person name="Shimizu K.K."/>
        </authorList>
    </citation>
    <scope>NUCLEOTIDE SEQUENCE [LARGE SCALE GENOMIC DNA]</scope>
    <source>
        <strain evidence="3">214</strain>
    </source>
</reference>
<dbReference type="SUPFAM" id="SSF53448">
    <property type="entry name" value="Nucleotide-diphospho-sugar transferases"/>
    <property type="match status" value="1"/>
</dbReference>
<comment type="caution">
    <text evidence="3">The sequence shown here is derived from an EMBL/GenBank/DDBJ whole genome shotgun (WGS) entry which is preliminary data.</text>
</comment>
<dbReference type="Pfam" id="PF04572">
    <property type="entry name" value="Gb3_synth"/>
    <property type="match status" value="1"/>
</dbReference>
<keyword evidence="1" id="KW-0812">Transmembrane</keyword>
<accession>A0AAV5KBK3</accession>
<keyword evidence="1" id="KW-0472">Membrane</keyword>
<dbReference type="PANTHER" id="PTHR46781:SF2">
    <property type="entry name" value="ALPHA 1,4-GLYCOSYLTRANSFERASE FAMILY PROTEIN"/>
    <property type="match status" value="1"/>
</dbReference>
<keyword evidence="1" id="KW-1133">Transmembrane helix</keyword>
<dbReference type="EMBL" id="BPVZ01000059">
    <property type="protein sequence ID" value="GKV21953.1"/>
    <property type="molecule type" value="Genomic_DNA"/>
</dbReference>
<proteinExistence type="predicted"/>
<name>A0AAV5KBK3_9ROSI</name>
<keyword evidence="4" id="KW-1185">Reference proteome</keyword>
<gene>
    <name evidence="3" type="ORF">SLEP1_g31872</name>
</gene>
<dbReference type="PANTHER" id="PTHR46781">
    <property type="entry name" value="ALPHA 1,4-GLYCOSYLTRANSFERASE FAMILY PROTEIN"/>
    <property type="match status" value="1"/>
</dbReference>